<dbReference type="AlphaFoldDB" id="A0A1D8AE97"/>
<geneLocation type="plasmid" evidence="2 3">
    <name>pSA2</name>
</geneLocation>
<dbReference type="SUPFAM" id="SSF53474">
    <property type="entry name" value="alpha/beta-Hydrolases"/>
    <property type="match status" value="1"/>
</dbReference>
<dbReference type="InterPro" id="IPR029058">
    <property type="entry name" value="AB_hydrolase_fold"/>
</dbReference>
<dbReference type="InterPro" id="IPR000073">
    <property type="entry name" value="AB_hydrolase_1"/>
</dbReference>
<gene>
    <name evidence="2" type="ORF">BES08_26590</name>
</gene>
<evidence type="ECO:0000313" key="3">
    <source>
        <dbReference type="Proteomes" id="UP000094626"/>
    </source>
</evidence>
<dbReference type="PANTHER" id="PTHR43194:SF2">
    <property type="entry name" value="PEROXISOMAL MEMBRANE PROTEIN LPX1"/>
    <property type="match status" value="1"/>
</dbReference>
<dbReference type="Pfam" id="PF00561">
    <property type="entry name" value="Abhydrolase_1"/>
    <property type="match status" value="1"/>
</dbReference>
<dbReference type="GO" id="GO:0016787">
    <property type="term" value="F:hydrolase activity"/>
    <property type="evidence" value="ECO:0007669"/>
    <property type="project" value="UniProtKB-KW"/>
</dbReference>
<dbReference type="EMBL" id="CP017077">
    <property type="protein sequence ID" value="AOR80436.1"/>
    <property type="molecule type" value="Genomic_DNA"/>
</dbReference>
<dbReference type="InterPro" id="IPR050228">
    <property type="entry name" value="Carboxylesterase_BioH"/>
</dbReference>
<dbReference type="KEGG" id="nre:BES08_26590"/>
<dbReference type="RefSeq" id="WP_069709823.1">
    <property type="nucleotide sequence ID" value="NZ_CP017077.1"/>
</dbReference>
<accession>A0A1D8AE97</accession>
<evidence type="ECO:0000313" key="2">
    <source>
        <dbReference type="EMBL" id="AOR80436.1"/>
    </source>
</evidence>
<name>A0A1D8AE97_9SPHN</name>
<protein>
    <submittedName>
        <fullName evidence="2">Alpha/beta hydrolase</fullName>
    </submittedName>
</protein>
<proteinExistence type="predicted"/>
<dbReference type="OrthoDB" id="9808398at2"/>
<organism evidence="2 3">
    <name type="scientific">Novosphingobium resinovorum</name>
    <dbReference type="NCBI Taxonomy" id="158500"/>
    <lineage>
        <taxon>Bacteria</taxon>
        <taxon>Pseudomonadati</taxon>
        <taxon>Pseudomonadota</taxon>
        <taxon>Alphaproteobacteria</taxon>
        <taxon>Sphingomonadales</taxon>
        <taxon>Sphingomonadaceae</taxon>
        <taxon>Novosphingobium</taxon>
    </lineage>
</organism>
<sequence>MTMAHRIRLPGAGLTLVADAYGDPSGPPVCFFHGGGQSRRSWRGSARQVARHGYYGLSFDLRGHGESDWARDGDYLLEAFGRDVEAILAALGRTAALVGASRGGQAALVGGSRHPDRVGLIMLADVSPYMDDTGVDGVRAFFRASEDGFVSTDEAAAALHVHLGRPLLADSSGLASALREDRGRLFWQWDPRTASPEFLNPPSEGETLIAAARQVAAPVVLIRAELSDIVSPDSVRRFRELTPHLEVEQADGVGHMFTGDRNDSFAERLLHHLARYMPA</sequence>
<dbReference type="PANTHER" id="PTHR43194">
    <property type="entry name" value="HYDROLASE ALPHA/BETA FOLD FAMILY"/>
    <property type="match status" value="1"/>
</dbReference>
<keyword evidence="2" id="KW-0614">Plasmid</keyword>
<dbReference type="PRINTS" id="PR00111">
    <property type="entry name" value="ABHYDROLASE"/>
</dbReference>
<keyword evidence="3" id="KW-1185">Reference proteome</keyword>
<evidence type="ECO:0000259" key="1">
    <source>
        <dbReference type="Pfam" id="PF00561"/>
    </source>
</evidence>
<dbReference type="Proteomes" id="UP000094626">
    <property type="component" value="Plasmid pSA2"/>
</dbReference>
<feature type="domain" description="AB hydrolase-1" evidence="1">
    <location>
        <begin position="27"/>
        <end position="257"/>
    </location>
</feature>
<keyword evidence="2" id="KW-0378">Hydrolase</keyword>
<dbReference type="Gene3D" id="3.40.50.1820">
    <property type="entry name" value="alpha/beta hydrolase"/>
    <property type="match status" value="1"/>
</dbReference>
<reference evidence="3" key="1">
    <citation type="journal article" date="2017" name="J. Biotechnol.">
        <title>Complete genome sequence of Novosphingobium resinovorum SA1, a versatile xenobiotic-degrading bacterium capable of utilizing sulfanilic acid.</title>
        <authorList>
            <person name="Hegedus B."/>
            <person name="Kos P.B."/>
            <person name="Balint B."/>
            <person name="Maroti G."/>
            <person name="Gan H.M."/>
            <person name="Perei K."/>
            <person name="Rakhely G."/>
        </authorList>
    </citation>
    <scope>NUCLEOTIDE SEQUENCE [LARGE SCALE GENOMIC DNA]</scope>
    <source>
        <strain evidence="3">SA1</strain>
    </source>
</reference>